<proteinExistence type="predicted"/>
<dbReference type="InterPro" id="IPR009051">
    <property type="entry name" value="Helical_ferredxn"/>
</dbReference>
<dbReference type="SUPFAM" id="SSF46548">
    <property type="entry name" value="alpha-helical ferredoxin"/>
    <property type="match status" value="1"/>
</dbReference>
<dbReference type="InterPro" id="IPR036188">
    <property type="entry name" value="FAD/NAD-bd_sf"/>
</dbReference>
<dbReference type="Pfam" id="PF07992">
    <property type="entry name" value="Pyr_redox_2"/>
    <property type="match status" value="1"/>
</dbReference>
<name>A0A7C4CCE9_UNCW3</name>
<dbReference type="SUPFAM" id="SSF51971">
    <property type="entry name" value="Nucleotide-binding domain"/>
    <property type="match status" value="1"/>
</dbReference>
<evidence type="ECO:0000313" key="4">
    <source>
        <dbReference type="EMBL" id="HGK28983.1"/>
    </source>
</evidence>
<dbReference type="EMBL" id="DSUT01000183">
    <property type="protein sequence ID" value="HGK28983.1"/>
    <property type="molecule type" value="Genomic_DNA"/>
</dbReference>
<dbReference type="GO" id="GO:0051536">
    <property type="term" value="F:iron-sulfur cluster binding"/>
    <property type="evidence" value="ECO:0007669"/>
    <property type="project" value="InterPro"/>
</dbReference>
<evidence type="ECO:0000259" key="3">
    <source>
        <dbReference type="Pfam" id="PF14691"/>
    </source>
</evidence>
<feature type="domain" description="Dihydroprymidine dehydrogenase" evidence="3">
    <location>
        <begin position="30"/>
        <end position="140"/>
    </location>
</feature>
<dbReference type="NCBIfam" id="TIGR01316">
    <property type="entry name" value="gltA"/>
    <property type="match status" value="1"/>
</dbReference>
<comment type="caution">
    <text evidence="4">The sequence shown here is derived from an EMBL/GenBank/DDBJ whole genome shotgun (WGS) entry which is preliminary data.</text>
</comment>
<dbReference type="Gene3D" id="3.50.50.60">
    <property type="entry name" value="FAD/NAD(P)-binding domain"/>
    <property type="match status" value="2"/>
</dbReference>
<dbReference type="Pfam" id="PF14691">
    <property type="entry name" value="Fer4_20"/>
    <property type="match status" value="1"/>
</dbReference>
<sequence>MPDAVAGREGAVAKVSPKKTPMREQDPTVRARNFDEVPFGYTPEEAIAEARRCLQCKKPSCVDGCPVNIDIPGFIRQIAEGAFLEAMKIMKRTNVLPAVCGRVCPQETQCEGACVLAKKMEPVAIGNLERFIADWEAEQKECVMCEMLPPTGKKVAVVGSGPAGLTVAGDMRKLGHEVTVFEALHKPGGVLMYGIPEFRLPKAIVEREVEFVRSMGVRLELNYVVGKLRTVDELLAEFDAVFIGTGAGSPWFMNLPGENAIGVYSANEYLTRSNLMKAYLFPQFDTPIVRGKRVATIGGGNVAMDSARTALRLGAEKSIIVYRRSRDEMPARAAEIHHAEEEGIEFQFLTNPVRYIADNRGWIKELECLRMELGEPDASGRRRPVAVKGSEFRIPVDTVVVAIGNSPNPLIQQTTPGLEVAKHGTIVADPKTGRTTKKGVFAGGDIVTGAATVILAMGAGRLAANSMHEYLKTGVW</sequence>
<gene>
    <name evidence="4" type="primary">gltA</name>
    <name evidence="4" type="ORF">ENS41_08590</name>
</gene>
<evidence type="ECO:0000256" key="1">
    <source>
        <dbReference type="SAM" id="MobiDB-lite"/>
    </source>
</evidence>
<dbReference type="InterPro" id="IPR028261">
    <property type="entry name" value="DPD_II"/>
</dbReference>
<dbReference type="PRINTS" id="PR00419">
    <property type="entry name" value="ADXRDTASE"/>
</dbReference>
<evidence type="ECO:0000259" key="2">
    <source>
        <dbReference type="Pfam" id="PF07992"/>
    </source>
</evidence>
<dbReference type="GO" id="GO:0004355">
    <property type="term" value="F:glutamate synthase (NADPH) activity"/>
    <property type="evidence" value="ECO:0007669"/>
    <property type="project" value="UniProtKB-EC"/>
</dbReference>
<dbReference type="InterPro" id="IPR023753">
    <property type="entry name" value="FAD/NAD-binding_dom"/>
</dbReference>
<reference evidence="4" key="1">
    <citation type="journal article" date="2020" name="mSystems">
        <title>Genome- and Community-Level Interaction Insights into Carbon Utilization and Element Cycling Functions of Hydrothermarchaeota in Hydrothermal Sediment.</title>
        <authorList>
            <person name="Zhou Z."/>
            <person name="Liu Y."/>
            <person name="Xu W."/>
            <person name="Pan J."/>
            <person name="Luo Z.H."/>
            <person name="Li M."/>
        </authorList>
    </citation>
    <scope>NUCLEOTIDE SEQUENCE [LARGE SCALE GENOMIC DNA]</scope>
    <source>
        <strain evidence="4">SpSt-488</strain>
    </source>
</reference>
<feature type="region of interest" description="Disordered" evidence="1">
    <location>
        <begin position="1"/>
        <end position="26"/>
    </location>
</feature>
<dbReference type="EC" id="1.4.1.13" evidence="4"/>
<protein>
    <submittedName>
        <fullName evidence="4">NADPH-dependent glutamate synthase</fullName>
        <ecNumber evidence="4">1.4.1.13</ecNumber>
    </submittedName>
</protein>
<dbReference type="InterPro" id="IPR006004">
    <property type="entry name" value="SudA-like"/>
</dbReference>
<keyword evidence="4" id="KW-0560">Oxidoreductase</keyword>
<dbReference type="Gene3D" id="1.10.1060.10">
    <property type="entry name" value="Alpha-helical ferredoxin"/>
    <property type="match status" value="1"/>
</dbReference>
<accession>A0A7C4CCE9</accession>
<organism evidence="4">
    <name type="scientific">candidate division WOR-3 bacterium</name>
    <dbReference type="NCBI Taxonomy" id="2052148"/>
    <lineage>
        <taxon>Bacteria</taxon>
        <taxon>Bacteria division WOR-3</taxon>
    </lineage>
</organism>
<feature type="domain" description="FAD/NAD(P)-binding" evidence="2">
    <location>
        <begin position="153"/>
        <end position="460"/>
    </location>
</feature>
<dbReference type="AlphaFoldDB" id="A0A7C4CCE9"/>
<dbReference type="PANTHER" id="PTHR42783:SF3">
    <property type="entry name" value="GLUTAMATE SYNTHASE [NADPH] SMALL CHAIN-RELATED"/>
    <property type="match status" value="1"/>
</dbReference>
<dbReference type="PANTHER" id="PTHR42783">
    <property type="entry name" value="GLUTAMATE SYNTHASE [NADPH] SMALL CHAIN"/>
    <property type="match status" value="1"/>
</dbReference>